<name>A0A5C6QT81_9GAMM</name>
<evidence type="ECO:0000256" key="7">
    <source>
        <dbReference type="ARBA" id="ARBA00022801"/>
    </source>
</evidence>
<dbReference type="GO" id="GO:0004222">
    <property type="term" value="F:metalloendopeptidase activity"/>
    <property type="evidence" value="ECO:0007669"/>
    <property type="project" value="InterPro"/>
</dbReference>
<dbReference type="Gene3D" id="1.10.390.20">
    <property type="match status" value="1"/>
</dbReference>
<dbReference type="InterPro" id="IPR002169">
    <property type="entry name" value="Peptidase_M9A/M9B"/>
</dbReference>
<dbReference type="Pfam" id="PF01752">
    <property type="entry name" value="Peptidase_M9"/>
    <property type="match status" value="1"/>
</dbReference>
<dbReference type="EMBL" id="VOLT01000001">
    <property type="protein sequence ID" value="TWX71801.1"/>
    <property type="molecule type" value="Genomic_DNA"/>
</dbReference>
<evidence type="ECO:0000256" key="3">
    <source>
        <dbReference type="ARBA" id="ARBA00022525"/>
    </source>
</evidence>
<evidence type="ECO:0000256" key="1">
    <source>
        <dbReference type="ARBA" id="ARBA00001947"/>
    </source>
</evidence>
<accession>A0A5C6QT81</accession>
<dbReference type="PRINTS" id="PR00931">
    <property type="entry name" value="MICOLLPTASE"/>
</dbReference>
<evidence type="ECO:0000256" key="2">
    <source>
        <dbReference type="ARBA" id="ARBA00004613"/>
    </source>
</evidence>
<dbReference type="AlphaFoldDB" id="A0A5C6QT81"/>
<feature type="signal peptide" evidence="11">
    <location>
        <begin position="1"/>
        <end position="19"/>
    </location>
</feature>
<dbReference type="GO" id="GO:0008270">
    <property type="term" value="F:zinc ion binding"/>
    <property type="evidence" value="ECO:0007669"/>
    <property type="project" value="InterPro"/>
</dbReference>
<evidence type="ECO:0000256" key="8">
    <source>
        <dbReference type="ARBA" id="ARBA00022833"/>
    </source>
</evidence>
<comment type="caution">
    <text evidence="12">The sequence shown here is derived from an EMBL/GenBank/DDBJ whole genome shotgun (WGS) entry which is preliminary data.</text>
</comment>
<dbReference type="GO" id="GO:0005576">
    <property type="term" value="C:extracellular region"/>
    <property type="evidence" value="ECO:0007669"/>
    <property type="project" value="UniProtKB-SubCell"/>
</dbReference>
<evidence type="ECO:0000256" key="9">
    <source>
        <dbReference type="ARBA" id="ARBA00023049"/>
    </source>
</evidence>
<dbReference type="OrthoDB" id="9802683at2"/>
<keyword evidence="4" id="KW-0645">Protease</keyword>
<organism evidence="12 13">
    <name type="scientific">Colwellia demingiae</name>
    <dbReference type="NCBI Taxonomy" id="89401"/>
    <lineage>
        <taxon>Bacteria</taxon>
        <taxon>Pseudomonadati</taxon>
        <taxon>Pseudomonadota</taxon>
        <taxon>Gammaproteobacteria</taxon>
        <taxon>Alteromonadales</taxon>
        <taxon>Colwelliaceae</taxon>
        <taxon>Colwellia</taxon>
    </lineage>
</organism>
<dbReference type="PANTHER" id="PTHR13062">
    <property type="entry name" value="COLLAGENASE"/>
    <property type="match status" value="1"/>
</dbReference>
<comment type="subcellular location">
    <subcellularLocation>
        <location evidence="2">Secreted</location>
    </subcellularLocation>
</comment>
<evidence type="ECO:0000313" key="12">
    <source>
        <dbReference type="EMBL" id="TWX71801.1"/>
    </source>
</evidence>
<proteinExistence type="predicted"/>
<keyword evidence="6 11" id="KW-0732">Signal</keyword>
<keyword evidence="8" id="KW-0862">Zinc</keyword>
<dbReference type="RefSeq" id="WP_146782178.1">
    <property type="nucleotide sequence ID" value="NZ_VOLT01000001.1"/>
</dbReference>
<gene>
    <name evidence="12" type="ORF">ESZ36_00790</name>
</gene>
<evidence type="ECO:0000256" key="10">
    <source>
        <dbReference type="PIRSR" id="PIRSR602169-1"/>
    </source>
</evidence>
<evidence type="ECO:0000313" key="13">
    <source>
        <dbReference type="Proteomes" id="UP000321822"/>
    </source>
</evidence>
<feature type="chain" id="PRO_5022725696" evidence="11">
    <location>
        <begin position="20"/>
        <end position="667"/>
    </location>
</feature>
<evidence type="ECO:0000256" key="6">
    <source>
        <dbReference type="ARBA" id="ARBA00022729"/>
    </source>
</evidence>
<evidence type="ECO:0000256" key="4">
    <source>
        <dbReference type="ARBA" id="ARBA00022670"/>
    </source>
</evidence>
<keyword evidence="5" id="KW-0479">Metal-binding</keyword>
<reference evidence="12 13" key="1">
    <citation type="submission" date="2019-07" db="EMBL/GenBank/DDBJ databases">
        <title>Genomes of sea-ice associated Colwellia species.</title>
        <authorList>
            <person name="Bowman J.P."/>
        </authorList>
    </citation>
    <scope>NUCLEOTIDE SEQUENCE [LARGE SCALE GENOMIC DNA]</scope>
    <source>
        <strain evidence="12 13">ACAM 459</strain>
    </source>
</reference>
<dbReference type="Gene3D" id="3.40.30.160">
    <property type="entry name" value="Collagenase ColT, N-terminal domain"/>
    <property type="match status" value="1"/>
</dbReference>
<evidence type="ECO:0000256" key="5">
    <source>
        <dbReference type="ARBA" id="ARBA00022723"/>
    </source>
</evidence>
<evidence type="ECO:0000256" key="11">
    <source>
        <dbReference type="SAM" id="SignalP"/>
    </source>
</evidence>
<dbReference type="PROSITE" id="PS51257">
    <property type="entry name" value="PROKAR_LIPOPROTEIN"/>
    <property type="match status" value="1"/>
</dbReference>
<keyword evidence="13" id="KW-1185">Reference proteome</keyword>
<sequence length="667" mass="77213">MNKLSMSLTALAICSVITACSLKVDADAVESNLPVSVPTVSPMVTQLLATDIDQLWSQDFDHYQQGLLKAVADGISMEALKGDLTNDKLKKLTFYLRIYSSFGTDKDWPEQTAISVNTALVNLYNMPGFFEVNSTTARLHENYAVALYRLYFLAPLQPFIVEQVKPLSQLINLYASADLSNTTAVIPKKDKAIDYALWEVLRAGAILPYEARRKNTAQFMKGVHGEGELQQALIQFITAKNNTLVGSNWPKQHALWALAQYYNLYSKEYWNEYYEHSVEDQKRLDDDKLTLKVEGDMDALDNSVWEALTNNSSMSVEQNKTLFSVPYVVNTFRGKSECEEGTLAERCISPSIEQALPINHVCSSRIYILTQAMSAAQLSDSCQQLIAQESNFHEILATNNQPVANDFNDKLRVVIFDNHAEYNKFGQLIFDINTDNGGMYIEGTTQDPDNIATFYSFEHFWVRPEFAVWNLNHEFVHYLDGRFVKYDTFNHFPSHMVWWSEGLAEYVAKEDNNPRTFRLLNETIPKDWPSLTEIFNTEYKDGTDRVYRWGYLAVRFMNEKHQDEYRKMAHYLKTDFFDGYKKLVDDSGKKYAVEFSQWLVEHNANYVAKEQENNPHKPRQFYRYTYKDYLQPKHLTEDKLHMHWQYWHENALKSLDETLAKKNIVTK</sequence>
<feature type="active site" evidence="10">
    <location>
        <position position="474"/>
    </location>
</feature>
<comment type="cofactor">
    <cofactor evidence="1">
        <name>Zn(2+)</name>
        <dbReference type="ChEBI" id="CHEBI:29105"/>
    </cofactor>
</comment>
<dbReference type="Proteomes" id="UP000321822">
    <property type="component" value="Unassembled WGS sequence"/>
</dbReference>
<dbReference type="PANTHER" id="PTHR13062:SF9">
    <property type="entry name" value="MICROBIAL COLLAGENASE"/>
    <property type="match status" value="1"/>
</dbReference>
<keyword evidence="7" id="KW-0378">Hydrolase</keyword>
<keyword evidence="9" id="KW-0482">Metalloprotease</keyword>
<protein>
    <submittedName>
        <fullName evidence="12">Collagenase</fullName>
    </submittedName>
</protein>
<keyword evidence="3" id="KW-0964">Secreted</keyword>
<dbReference type="GO" id="GO:0006508">
    <property type="term" value="P:proteolysis"/>
    <property type="evidence" value="ECO:0007669"/>
    <property type="project" value="UniProtKB-KW"/>
</dbReference>